<evidence type="ECO:0000256" key="6">
    <source>
        <dbReference type="SAM" id="Phobius"/>
    </source>
</evidence>
<reference evidence="7 8" key="1">
    <citation type="submission" date="2017-08" db="EMBL/GenBank/DDBJ databases">
        <title>Infants hospitalized years apart are colonized by the same room-sourced microbial strains.</title>
        <authorList>
            <person name="Brooks B."/>
            <person name="Olm M.R."/>
            <person name="Firek B.A."/>
            <person name="Baker R."/>
            <person name="Thomas B.C."/>
            <person name="Morowitz M.J."/>
            <person name="Banfield J.F."/>
        </authorList>
    </citation>
    <scope>NUCLEOTIDE SEQUENCE [LARGE SCALE GENOMIC DNA]</scope>
    <source>
        <strain evidence="7">S2_003_000_R2_11</strain>
    </source>
</reference>
<keyword evidence="5 6" id="KW-0472">Membrane</keyword>
<feature type="transmembrane region" description="Helical" evidence="6">
    <location>
        <begin position="418"/>
        <end position="437"/>
    </location>
</feature>
<keyword evidence="3 6" id="KW-0812">Transmembrane</keyword>
<dbReference type="Gene3D" id="1.20.1250.20">
    <property type="entry name" value="MFS general substrate transporter like domains"/>
    <property type="match status" value="1"/>
</dbReference>
<dbReference type="AlphaFoldDB" id="A0A2W5SML1"/>
<evidence type="ECO:0000256" key="4">
    <source>
        <dbReference type="ARBA" id="ARBA00022989"/>
    </source>
</evidence>
<dbReference type="Pfam" id="PF07690">
    <property type="entry name" value="MFS_1"/>
    <property type="match status" value="1"/>
</dbReference>
<evidence type="ECO:0000313" key="8">
    <source>
        <dbReference type="Proteomes" id="UP000248975"/>
    </source>
</evidence>
<feature type="transmembrane region" description="Helical" evidence="6">
    <location>
        <begin position="390"/>
        <end position="412"/>
    </location>
</feature>
<dbReference type="InterPro" id="IPR036259">
    <property type="entry name" value="MFS_trans_sf"/>
</dbReference>
<dbReference type="SUPFAM" id="SSF103473">
    <property type="entry name" value="MFS general substrate transporter"/>
    <property type="match status" value="1"/>
</dbReference>
<dbReference type="PANTHER" id="PTHR43385">
    <property type="entry name" value="RIBOFLAVIN TRANSPORTER RIBJ"/>
    <property type="match status" value="1"/>
</dbReference>
<evidence type="ECO:0000256" key="5">
    <source>
        <dbReference type="ARBA" id="ARBA00023136"/>
    </source>
</evidence>
<dbReference type="InterPro" id="IPR052983">
    <property type="entry name" value="MFS_Riboflavin_Transporter"/>
</dbReference>
<dbReference type="PANTHER" id="PTHR43385:SF1">
    <property type="entry name" value="RIBOFLAVIN TRANSPORTER RIBJ"/>
    <property type="match status" value="1"/>
</dbReference>
<feature type="transmembrane region" description="Helical" evidence="6">
    <location>
        <begin position="262"/>
        <end position="290"/>
    </location>
</feature>
<comment type="caution">
    <text evidence="7">The sequence shown here is derived from an EMBL/GenBank/DDBJ whole genome shotgun (WGS) entry which is preliminary data.</text>
</comment>
<keyword evidence="2" id="KW-0813">Transport</keyword>
<protein>
    <submittedName>
        <fullName evidence="7">MFS transporter</fullName>
    </submittedName>
</protein>
<feature type="transmembrane region" description="Helical" evidence="6">
    <location>
        <begin position="181"/>
        <end position="198"/>
    </location>
</feature>
<gene>
    <name evidence="7" type="ORF">DI533_10200</name>
</gene>
<feature type="transmembrane region" description="Helical" evidence="6">
    <location>
        <begin position="210"/>
        <end position="231"/>
    </location>
</feature>
<dbReference type="InterPro" id="IPR011701">
    <property type="entry name" value="MFS"/>
</dbReference>
<feature type="transmembrane region" description="Helical" evidence="6">
    <location>
        <begin position="117"/>
        <end position="140"/>
    </location>
</feature>
<dbReference type="GO" id="GO:0022857">
    <property type="term" value="F:transmembrane transporter activity"/>
    <property type="evidence" value="ECO:0007669"/>
    <property type="project" value="InterPro"/>
</dbReference>
<feature type="transmembrane region" description="Helical" evidence="6">
    <location>
        <begin position="146"/>
        <end position="169"/>
    </location>
</feature>
<sequence length="457" mass="47700">MLRWAGAKSSQCLLRRRRSGKGVGQGRLRLWFGPRSRTAESIVLLSTSDRNSGPVIVALGVTQIIGYGALYYAYAVLAPYIAADFRVSESALFGALSAGLLLGGITAPSFGRWIDRYGAAAVMAAGSAAVSGLLALLALAPGFWSFAALIVLIEIVSFTVLYDAAFAVLARYAPRNPRTAITKLTLIAGFASTLFWPLTGWLAEALGWRASYAIFAALNIAVAFPLHLWIFRRKAPGQDIDSETGSLRNASFRISGAAARRAFWLVGIGFALSGMAISAMGVHMVPILLARGQGDAAYAVAMAMGPAQVLIRVVDATLWRRLHPVGVALISAAVLPLAMVCLLLPGSGLVLGLAFAVLMGTGGGLSSIVRGSVPVSLFGTGGLGERLGQLAAMRNVLGASAPFLFAWSTAAIGIDRTLGLTIGIATAGFAVIGWLWLDLHRETRPPTPAAAAAPPTN</sequence>
<evidence type="ECO:0000256" key="1">
    <source>
        <dbReference type="ARBA" id="ARBA00004141"/>
    </source>
</evidence>
<evidence type="ECO:0000313" key="7">
    <source>
        <dbReference type="EMBL" id="PZR00865.1"/>
    </source>
</evidence>
<accession>A0A2W5SML1</accession>
<feature type="transmembrane region" description="Helical" evidence="6">
    <location>
        <begin position="351"/>
        <end position="369"/>
    </location>
</feature>
<dbReference type="Proteomes" id="UP000248975">
    <property type="component" value="Unassembled WGS sequence"/>
</dbReference>
<feature type="transmembrane region" description="Helical" evidence="6">
    <location>
        <begin position="55"/>
        <end position="78"/>
    </location>
</feature>
<evidence type="ECO:0000256" key="3">
    <source>
        <dbReference type="ARBA" id="ARBA00022692"/>
    </source>
</evidence>
<feature type="transmembrane region" description="Helical" evidence="6">
    <location>
        <begin position="326"/>
        <end position="345"/>
    </location>
</feature>
<proteinExistence type="predicted"/>
<evidence type="ECO:0000256" key="2">
    <source>
        <dbReference type="ARBA" id="ARBA00022448"/>
    </source>
</evidence>
<feature type="transmembrane region" description="Helical" evidence="6">
    <location>
        <begin position="90"/>
        <end position="110"/>
    </location>
</feature>
<dbReference type="EMBL" id="QFQS01000001">
    <property type="protein sequence ID" value="PZR00865.1"/>
    <property type="molecule type" value="Genomic_DNA"/>
</dbReference>
<comment type="subcellular location">
    <subcellularLocation>
        <location evidence="1">Membrane</location>
        <topology evidence="1">Multi-pass membrane protein</topology>
    </subcellularLocation>
</comment>
<organism evidence="7 8">
    <name type="scientific">Cereibacter sphaeroides</name>
    <name type="common">Rhodobacter sphaeroides</name>
    <dbReference type="NCBI Taxonomy" id="1063"/>
    <lineage>
        <taxon>Bacteria</taxon>
        <taxon>Pseudomonadati</taxon>
        <taxon>Pseudomonadota</taxon>
        <taxon>Alphaproteobacteria</taxon>
        <taxon>Rhodobacterales</taxon>
        <taxon>Paracoccaceae</taxon>
        <taxon>Cereibacter</taxon>
    </lineage>
</organism>
<dbReference type="GO" id="GO:0016020">
    <property type="term" value="C:membrane"/>
    <property type="evidence" value="ECO:0007669"/>
    <property type="project" value="UniProtKB-SubCell"/>
</dbReference>
<name>A0A2W5SML1_CERSP</name>
<keyword evidence="4 6" id="KW-1133">Transmembrane helix</keyword>